<dbReference type="EMBL" id="JAFHDT010000014">
    <property type="protein sequence ID" value="KAI7800738.1"/>
    <property type="molecule type" value="Genomic_DNA"/>
</dbReference>
<gene>
    <name evidence="1" type="ORF">IRJ41_011053</name>
</gene>
<comment type="caution">
    <text evidence="1">The sequence shown here is derived from an EMBL/GenBank/DDBJ whole genome shotgun (WGS) entry which is preliminary data.</text>
</comment>
<keyword evidence="2" id="KW-1185">Reference proteome</keyword>
<sequence length="71" mass="7518">MANKTVSAGIKGLDAARCARTEAVSICISRISAHTHTYSLSIASLHLSSSTTRIKPVSEPEKSVEVKHLGL</sequence>
<dbReference type="AlphaFoldDB" id="A0A9W7TQT3"/>
<accession>A0A9W7TQT3</accession>
<name>A0A9W7TQT3_TRIRA</name>
<proteinExistence type="predicted"/>
<evidence type="ECO:0000313" key="1">
    <source>
        <dbReference type="EMBL" id="KAI7800738.1"/>
    </source>
</evidence>
<dbReference type="Proteomes" id="UP001059041">
    <property type="component" value="Linkage Group LG14"/>
</dbReference>
<evidence type="ECO:0000313" key="2">
    <source>
        <dbReference type="Proteomes" id="UP001059041"/>
    </source>
</evidence>
<reference evidence="1" key="1">
    <citation type="submission" date="2021-02" db="EMBL/GenBank/DDBJ databases">
        <title>Comparative genomics reveals that relaxation of natural selection precedes convergent phenotypic evolution of cavefish.</title>
        <authorList>
            <person name="Peng Z."/>
        </authorList>
    </citation>
    <scope>NUCLEOTIDE SEQUENCE</scope>
    <source>
        <tissue evidence="1">Muscle</tissue>
    </source>
</reference>
<organism evidence="1 2">
    <name type="scientific">Triplophysa rosa</name>
    <name type="common">Cave loach</name>
    <dbReference type="NCBI Taxonomy" id="992332"/>
    <lineage>
        <taxon>Eukaryota</taxon>
        <taxon>Metazoa</taxon>
        <taxon>Chordata</taxon>
        <taxon>Craniata</taxon>
        <taxon>Vertebrata</taxon>
        <taxon>Euteleostomi</taxon>
        <taxon>Actinopterygii</taxon>
        <taxon>Neopterygii</taxon>
        <taxon>Teleostei</taxon>
        <taxon>Ostariophysi</taxon>
        <taxon>Cypriniformes</taxon>
        <taxon>Nemacheilidae</taxon>
        <taxon>Triplophysa</taxon>
    </lineage>
</organism>
<protein>
    <submittedName>
        <fullName evidence="1">Uncharacterized protein</fullName>
    </submittedName>
</protein>